<comment type="catalytic activity">
    <reaction evidence="7">
        <text>RNA(n) + a ribonucleoside 5'-triphosphate = RNA(n+1) + diphosphate</text>
        <dbReference type="Rhea" id="RHEA:21248"/>
        <dbReference type="Rhea" id="RHEA-COMP:14527"/>
        <dbReference type="Rhea" id="RHEA-COMP:17342"/>
        <dbReference type="ChEBI" id="CHEBI:33019"/>
        <dbReference type="ChEBI" id="CHEBI:61557"/>
        <dbReference type="ChEBI" id="CHEBI:140395"/>
        <dbReference type="EC" id="2.7.7.6"/>
    </reaction>
</comment>
<dbReference type="InterPro" id="IPR046950">
    <property type="entry name" value="DNA-dir_Rpol_C_phage-type"/>
</dbReference>
<name>A0A646ILE4_9ACTN</name>
<sequence>TKAHDSAALYQPVLMPMVVPPRPWTTPRDGGYLTDIGGRADLVRTRNRAYKRELALVDMPNVYQALNAIQATAWKVNVPVLEVMRELWNAGGGVAGLPERELMDLPSRPALLETDPDYFKEHHADEFKEWKRDRAKVYEANARSVSTRLAAAQKIALAEKFAEYPAIYFPHNLDFRGRCYPLPPTLTPQGDDAAKGLLTFAQGVPLGEDGAYWLAIHVANCFGVDKVSFEERVAWVREHEEQILDSALDPLDGQRFW</sequence>
<comment type="similarity">
    <text evidence="1">Belongs to the phage and mitochondrial RNA polymerase family.</text>
</comment>
<keyword evidence="6" id="KW-0804">Transcription</keyword>
<feature type="domain" description="DNA-directed RNA polymerase N-terminal" evidence="9">
    <location>
        <begin position="7"/>
        <end position="69"/>
    </location>
</feature>
<evidence type="ECO:0000313" key="10">
    <source>
        <dbReference type="EMBL" id="MQS10312.1"/>
    </source>
</evidence>
<dbReference type="Gene3D" id="1.10.1320.10">
    <property type="entry name" value="DNA-directed RNA polymerase, N-terminal domain"/>
    <property type="match status" value="1"/>
</dbReference>
<dbReference type="Pfam" id="PF14700">
    <property type="entry name" value="RPOL_N"/>
    <property type="match status" value="1"/>
</dbReference>
<evidence type="ECO:0000256" key="6">
    <source>
        <dbReference type="ARBA" id="ARBA00023163"/>
    </source>
</evidence>
<dbReference type="PANTHER" id="PTHR10102">
    <property type="entry name" value="DNA-DIRECTED RNA POLYMERASE, MITOCHONDRIAL"/>
    <property type="match status" value="1"/>
</dbReference>
<dbReference type="InterPro" id="IPR043502">
    <property type="entry name" value="DNA/RNA_pol_sf"/>
</dbReference>
<dbReference type="PANTHER" id="PTHR10102:SF0">
    <property type="entry name" value="DNA-DIRECTED RNA POLYMERASE, MITOCHONDRIAL"/>
    <property type="match status" value="1"/>
</dbReference>
<organism evidence="10">
    <name type="scientific">Streptomyces alkaliphilus</name>
    <dbReference type="NCBI Taxonomy" id="1472722"/>
    <lineage>
        <taxon>Bacteria</taxon>
        <taxon>Bacillati</taxon>
        <taxon>Actinomycetota</taxon>
        <taxon>Actinomycetes</taxon>
        <taxon>Kitasatosporales</taxon>
        <taxon>Streptomycetaceae</taxon>
        <taxon>Streptomyces</taxon>
    </lineage>
</organism>
<dbReference type="InterPro" id="IPR024075">
    <property type="entry name" value="DNA-dir_RNA_pol_helix_hairp_sf"/>
</dbReference>
<evidence type="ECO:0000259" key="9">
    <source>
        <dbReference type="Pfam" id="PF14700"/>
    </source>
</evidence>
<keyword evidence="3" id="KW-0240">DNA-directed RNA polymerase</keyword>
<dbReference type="Proteomes" id="UP000315516">
    <property type="component" value="Unassembled WGS sequence"/>
</dbReference>
<feature type="domain" description="DNA-directed RNA polymerase C-terminal" evidence="8">
    <location>
        <begin position="205"/>
        <end position="257"/>
    </location>
</feature>
<dbReference type="GO" id="GO:0006351">
    <property type="term" value="P:DNA-templated transcription"/>
    <property type="evidence" value="ECO:0007669"/>
    <property type="project" value="InterPro"/>
</dbReference>
<dbReference type="RefSeq" id="WP_228455030.1">
    <property type="nucleotide sequence ID" value="NZ_VJYJ02001429.1"/>
</dbReference>
<feature type="non-terminal residue" evidence="10">
    <location>
        <position position="257"/>
    </location>
</feature>
<evidence type="ECO:0000256" key="1">
    <source>
        <dbReference type="ARBA" id="ARBA00009493"/>
    </source>
</evidence>
<dbReference type="SUPFAM" id="SSF56672">
    <property type="entry name" value="DNA/RNA polymerases"/>
    <property type="match status" value="1"/>
</dbReference>
<evidence type="ECO:0000256" key="2">
    <source>
        <dbReference type="ARBA" id="ARBA00012418"/>
    </source>
</evidence>
<evidence type="ECO:0000259" key="8">
    <source>
        <dbReference type="Pfam" id="PF00940"/>
    </source>
</evidence>
<comment type="caution">
    <text evidence="10">The sequence shown here is derived from an EMBL/GenBank/DDBJ whole genome shotgun (WGS) entry which is preliminary data.</text>
</comment>
<proteinExistence type="inferred from homology"/>
<dbReference type="InterPro" id="IPR037159">
    <property type="entry name" value="RNA_POL_N_sf"/>
</dbReference>
<dbReference type="EMBL" id="VJYJ02001429">
    <property type="protein sequence ID" value="MQS10312.1"/>
    <property type="molecule type" value="Genomic_DNA"/>
</dbReference>
<evidence type="ECO:0000256" key="3">
    <source>
        <dbReference type="ARBA" id="ARBA00022478"/>
    </source>
</evidence>
<dbReference type="AlphaFoldDB" id="A0A646ILE4"/>
<evidence type="ECO:0000256" key="4">
    <source>
        <dbReference type="ARBA" id="ARBA00022679"/>
    </source>
</evidence>
<dbReference type="InterPro" id="IPR029262">
    <property type="entry name" value="RPOL_N"/>
</dbReference>
<keyword evidence="5" id="KW-0548">Nucleotidyltransferase</keyword>
<accession>A0A646ILE4</accession>
<dbReference type="EC" id="2.7.7.6" evidence="2"/>
<dbReference type="Gene3D" id="1.10.287.260">
    <property type="match status" value="1"/>
</dbReference>
<reference evidence="10" key="1">
    <citation type="submission" date="2019-10" db="EMBL/GenBank/DDBJ databases">
        <title>Streptomyces sp. nov., a novel actinobacterium isolated from alkaline environment.</title>
        <authorList>
            <person name="Golinska P."/>
        </authorList>
    </citation>
    <scope>NUCLEOTIDE SEQUENCE</scope>
    <source>
        <strain evidence="10">IF17</strain>
    </source>
</reference>
<dbReference type="GO" id="GO:0000428">
    <property type="term" value="C:DNA-directed RNA polymerase complex"/>
    <property type="evidence" value="ECO:0007669"/>
    <property type="project" value="UniProtKB-KW"/>
</dbReference>
<dbReference type="GO" id="GO:0003677">
    <property type="term" value="F:DNA binding"/>
    <property type="evidence" value="ECO:0007669"/>
    <property type="project" value="InterPro"/>
</dbReference>
<gene>
    <name evidence="10" type="ORF">FNX48_025050</name>
</gene>
<keyword evidence="4" id="KW-0808">Transferase</keyword>
<evidence type="ECO:0000256" key="5">
    <source>
        <dbReference type="ARBA" id="ARBA00022695"/>
    </source>
</evidence>
<dbReference type="Gene3D" id="1.10.287.280">
    <property type="match status" value="1"/>
</dbReference>
<dbReference type="InterPro" id="IPR002092">
    <property type="entry name" value="DNA-dir_Rpol_phage-type"/>
</dbReference>
<evidence type="ECO:0000256" key="7">
    <source>
        <dbReference type="ARBA" id="ARBA00048552"/>
    </source>
</evidence>
<feature type="non-terminal residue" evidence="10">
    <location>
        <position position="1"/>
    </location>
</feature>
<dbReference type="Pfam" id="PF00940">
    <property type="entry name" value="RNA_pol"/>
    <property type="match status" value="1"/>
</dbReference>
<dbReference type="GO" id="GO:0003899">
    <property type="term" value="F:DNA-directed RNA polymerase activity"/>
    <property type="evidence" value="ECO:0007669"/>
    <property type="project" value="UniProtKB-EC"/>
</dbReference>
<protein>
    <recommendedName>
        <fullName evidence="2">DNA-directed RNA polymerase</fullName>
        <ecNumber evidence="2">2.7.7.6</ecNumber>
    </recommendedName>
</protein>